<keyword evidence="1" id="KW-0677">Repeat</keyword>
<dbReference type="Pfam" id="PF00023">
    <property type="entry name" value="Ank"/>
    <property type="match status" value="1"/>
</dbReference>
<dbReference type="Proteomes" id="UP000280842">
    <property type="component" value="Unassembled WGS sequence"/>
</dbReference>
<dbReference type="PROSITE" id="PS50088">
    <property type="entry name" value="ANK_REPEAT"/>
    <property type="match status" value="2"/>
</dbReference>
<dbReference type="OrthoDB" id="13502at2"/>
<evidence type="ECO:0000256" key="1">
    <source>
        <dbReference type="ARBA" id="ARBA00022737"/>
    </source>
</evidence>
<comment type="caution">
    <text evidence="4">The sequence shown here is derived from an EMBL/GenBank/DDBJ whole genome shotgun (WGS) entry which is preliminary data.</text>
</comment>
<organism evidence="4 5">
    <name type="scientific">Hydrogenothermus marinus</name>
    <dbReference type="NCBI Taxonomy" id="133270"/>
    <lineage>
        <taxon>Bacteria</taxon>
        <taxon>Pseudomonadati</taxon>
        <taxon>Aquificota</taxon>
        <taxon>Aquificia</taxon>
        <taxon>Aquificales</taxon>
        <taxon>Hydrogenothermaceae</taxon>
        <taxon>Hydrogenothermus</taxon>
    </lineage>
</organism>
<dbReference type="SMART" id="SM00248">
    <property type="entry name" value="ANK"/>
    <property type="match status" value="5"/>
</dbReference>
<feature type="repeat" description="ANK" evidence="3">
    <location>
        <begin position="182"/>
        <end position="214"/>
    </location>
</feature>
<accession>A0A3M0BUA3</accession>
<keyword evidence="2 3" id="KW-0040">ANK repeat</keyword>
<proteinExistence type="predicted"/>
<sequence length="745" mass="87682">MYISKKRVEDIDLYEEKRHKTLNLLWAISRKDWKDINKYINEWVEFRKKYEDEIWKMVKNWYPSFEKFEEEINQNAENWEYKIWKKKLENAKTQEEKNQVFQEFLKYEFKKELKKELAYEETRSDVVAIDGAYTSNDGEFGYPYDSYHMSPLHYALFEVRDYEIAEKLLEAGADPDNPHGEFGLPPMHLAVDEENYEIIELLLKYHADINARSIIPDEKVHFGLPAPIHLAKTPQMIKYLLERGANPNAKTAYGRTPLHQAVMPSEKEKDENGNTRVGAYKYITEKAIEEVKVLLEYGADPNIQDNYDKTPIDLAKEYQKERIEILKEYDMYDFYKEKYDPEKIKKEIEIYDQILKLLEEYKEKNRLPKVIRVDLFVSPDNYDDNIDPFKVYYNTIRPLKIIDPYGLEAIADRKHGRERYVDLHFIEVYMGEFGGYGVKGVYENWYDFNEIGESKKSFIKYIKENAINVNAKHPANKRTPLQALITHIAIPRDKLRSGKLSEEDIIRAQKKERKKEFIAEWLLEMGAYLTINDYAKFLAGYHPYKYERFPTSLNVFSGKIEEEHIGLQPGALINIANALNMALALGKFDIASVLLDYGADPNLAAVGGRLNNLQILIDHNLFPRKPYGYIDYSKDDPNLTDEFFEKMKAIVKKMFEKGFEFNIRHFQHLRFRAKTEKAKEMANYILKVAFDYVKDEDLKKLIIGDLEFCGEDVTELKRKSGIDIANINKAKKHKTSGENDYHLIL</sequence>
<evidence type="ECO:0000313" key="4">
    <source>
        <dbReference type="EMBL" id="RMB00065.1"/>
    </source>
</evidence>
<evidence type="ECO:0000313" key="5">
    <source>
        <dbReference type="Proteomes" id="UP000280842"/>
    </source>
</evidence>
<reference evidence="4 5" key="1">
    <citation type="submission" date="2018-10" db="EMBL/GenBank/DDBJ databases">
        <title>Genomic Encyclopedia of Archaeal and Bacterial Type Strains, Phase II (KMG-II): from individual species to whole genera.</title>
        <authorList>
            <person name="Goeker M."/>
        </authorList>
    </citation>
    <scope>NUCLEOTIDE SEQUENCE [LARGE SCALE GENOMIC DNA]</scope>
    <source>
        <strain evidence="4 5">VM1</strain>
    </source>
</reference>
<dbReference type="InterPro" id="IPR002110">
    <property type="entry name" value="Ankyrin_rpt"/>
</dbReference>
<protein>
    <submittedName>
        <fullName evidence="4">Ankyrin repeat protein</fullName>
    </submittedName>
</protein>
<dbReference type="AlphaFoldDB" id="A0A3M0BUA3"/>
<keyword evidence="5" id="KW-1185">Reference proteome</keyword>
<evidence type="ECO:0000256" key="3">
    <source>
        <dbReference type="PROSITE-ProRule" id="PRU00023"/>
    </source>
</evidence>
<dbReference type="InterPro" id="IPR036770">
    <property type="entry name" value="Ankyrin_rpt-contain_sf"/>
</dbReference>
<dbReference type="PANTHER" id="PTHR24134">
    <property type="entry name" value="ANKYRIN REPEAT-CONTAINING PROTEIN DDB_G0279043"/>
    <property type="match status" value="1"/>
</dbReference>
<feature type="repeat" description="ANK" evidence="3">
    <location>
        <begin position="253"/>
        <end position="306"/>
    </location>
</feature>
<dbReference type="Gene3D" id="1.25.40.20">
    <property type="entry name" value="Ankyrin repeat-containing domain"/>
    <property type="match status" value="3"/>
</dbReference>
<dbReference type="EMBL" id="REFO01000003">
    <property type="protein sequence ID" value="RMB00065.1"/>
    <property type="molecule type" value="Genomic_DNA"/>
</dbReference>
<name>A0A3M0BUA3_9AQUI</name>
<dbReference type="Pfam" id="PF12796">
    <property type="entry name" value="Ank_2"/>
    <property type="match status" value="1"/>
</dbReference>
<gene>
    <name evidence="4" type="ORF">CLV39_0034</name>
</gene>
<dbReference type="RefSeq" id="WP_121922221.1">
    <property type="nucleotide sequence ID" value="NZ_REFO01000003.1"/>
</dbReference>
<dbReference type="SUPFAM" id="SSF48403">
    <property type="entry name" value="Ankyrin repeat"/>
    <property type="match status" value="2"/>
</dbReference>
<evidence type="ECO:0000256" key="2">
    <source>
        <dbReference type="ARBA" id="ARBA00023043"/>
    </source>
</evidence>
<dbReference type="PROSITE" id="PS50297">
    <property type="entry name" value="ANK_REP_REGION"/>
    <property type="match status" value="1"/>
</dbReference>
<dbReference type="PANTHER" id="PTHR24134:SF9">
    <property type="entry name" value="ANKYRIN REPEAT AND SOCS BOX PROTEIN 8"/>
    <property type="match status" value="1"/>
</dbReference>